<keyword evidence="5" id="KW-1185">Reference proteome</keyword>
<accession>A0A165ZFM8</accession>
<dbReference type="SUPFAM" id="SSF56112">
    <property type="entry name" value="Protein kinase-like (PK-like)"/>
    <property type="match status" value="1"/>
</dbReference>
<keyword evidence="4" id="KW-0808">Transferase</keyword>
<evidence type="ECO:0000313" key="5">
    <source>
        <dbReference type="Proteomes" id="UP000076798"/>
    </source>
</evidence>
<dbReference type="STRING" id="1314776.A0A165ZFM8"/>
<evidence type="ECO:0000259" key="3">
    <source>
        <dbReference type="PROSITE" id="PS50011"/>
    </source>
</evidence>
<keyword evidence="1" id="KW-0547">Nucleotide-binding</keyword>
<dbReference type="Gene3D" id="1.10.510.10">
    <property type="entry name" value="Transferase(Phosphotransferase) domain 1"/>
    <property type="match status" value="1"/>
</dbReference>
<name>A0A165ZFM8_9AGAM</name>
<dbReference type="PROSITE" id="PS50011">
    <property type="entry name" value="PROTEIN_KINASE_DOM"/>
    <property type="match status" value="1"/>
</dbReference>
<dbReference type="InterPro" id="IPR008271">
    <property type="entry name" value="Ser/Thr_kinase_AS"/>
</dbReference>
<dbReference type="EMBL" id="KV428191">
    <property type="protein sequence ID" value="KZT34262.1"/>
    <property type="molecule type" value="Genomic_DNA"/>
</dbReference>
<proteinExistence type="predicted"/>
<evidence type="ECO:0000313" key="4">
    <source>
        <dbReference type="EMBL" id="KZT34262.1"/>
    </source>
</evidence>
<dbReference type="GO" id="GO:0005737">
    <property type="term" value="C:cytoplasm"/>
    <property type="evidence" value="ECO:0007669"/>
    <property type="project" value="TreeGrafter"/>
</dbReference>
<dbReference type="GO" id="GO:0004674">
    <property type="term" value="F:protein serine/threonine kinase activity"/>
    <property type="evidence" value="ECO:0007669"/>
    <property type="project" value="TreeGrafter"/>
</dbReference>
<keyword evidence="2" id="KW-0067">ATP-binding</keyword>
<dbReference type="OrthoDB" id="5809314at2759"/>
<keyword evidence="4" id="KW-0418">Kinase</keyword>
<reference evidence="4 5" key="1">
    <citation type="journal article" date="2016" name="Mol. Biol. Evol.">
        <title>Comparative Genomics of Early-Diverging Mushroom-Forming Fungi Provides Insights into the Origins of Lignocellulose Decay Capabilities.</title>
        <authorList>
            <person name="Nagy L.G."/>
            <person name="Riley R."/>
            <person name="Tritt A."/>
            <person name="Adam C."/>
            <person name="Daum C."/>
            <person name="Floudas D."/>
            <person name="Sun H."/>
            <person name="Yadav J.S."/>
            <person name="Pangilinan J."/>
            <person name="Larsson K.H."/>
            <person name="Matsuura K."/>
            <person name="Barry K."/>
            <person name="Labutti K."/>
            <person name="Kuo R."/>
            <person name="Ohm R.A."/>
            <person name="Bhattacharya S.S."/>
            <person name="Shirouzu T."/>
            <person name="Yoshinaga Y."/>
            <person name="Martin F.M."/>
            <person name="Grigoriev I.V."/>
            <person name="Hibbett D.S."/>
        </authorList>
    </citation>
    <scope>NUCLEOTIDE SEQUENCE [LARGE SCALE GENOMIC DNA]</scope>
    <source>
        <strain evidence="4 5">HHB10207 ss-3</strain>
    </source>
</reference>
<dbReference type="SMART" id="SM00220">
    <property type="entry name" value="S_TKc"/>
    <property type="match status" value="1"/>
</dbReference>
<dbReference type="InterPro" id="IPR000719">
    <property type="entry name" value="Prot_kinase_dom"/>
</dbReference>
<dbReference type="Pfam" id="PF00069">
    <property type="entry name" value="Pkinase"/>
    <property type="match status" value="1"/>
</dbReference>
<organism evidence="4 5">
    <name type="scientific">Sistotremastrum suecicum HHB10207 ss-3</name>
    <dbReference type="NCBI Taxonomy" id="1314776"/>
    <lineage>
        <taxon>Eukaryota</taxon>
        <taxon>Fungi</taxon>
        <taxon>Dikarya</taxon>
        <taxon>Basidiomycota</taxon>
        <taxon>Agaricomycotina</taxon>
        <taxon>Agaricomycetes</taxon>
        <taxon>Sistotremastrales</taxon>
        <taxon>Sistotremastraceae</taxon>
        <taxon>Sistotremastrum</taxon>
    </lineage>
</organism>
<evidence type="ECO:0000256" key="1">
    <source>
        <dbReference type="ARBA" id="ARBA00022741"/>
    </source>
</evidence>
<feature type="domain" description="Protein kinase" evidence="3">
    <location>
        <begin position="1"/>
        <end position="167"/>
    </location>
</feature>
<dbReference type="PROSITE" id="PS00108">
    <property type="entry name" value="PROTEIN_KINASE_ST"/>
    <property type="match status" value="1"/>
</dbReference>
<sequence length="167" mass="18388">MRLWSLLDHPNILPFLGYCFSPATPHDNADGNAILSLVSPFMERGNAFRYLREHPSVDRLSILEGLLHGISYLHSMNIVHRDIKGSNVLITESGSAVLADFGVSTFLENNRDLQLNSGASFTSSGTIRGSLRWMAPELVLGTSRTPSKGSDMWSVGCTLMVRHMLSL</sequence>
<dbReference type="InterPro" id="IPR050629">
    <property type="entry name" value="STE20/SPS1-PAK"/>
</dbReference>
<protein>
    <submittedName>
        <fullName evidence="4">Kinase-like protein</fullName>
    </submittedName>
</protein>
<dbReference type="AlphaFoldDB" id="A0A165ZFM8"/>
<dbReference type="Proteomes" id="UP000076798">
    <property type="component" value="Unassembled WGS sequence"/>
</dbReference>
<dbReference type="InterPro" id="IPR011009">
    <property type="entry name" value="Kinase-like_dom_sf"/>
</dbReference>
<evidence type="ECO:0000256" key="2">
    <source>
        <dbReference type="ARBA" id="ARBA00022840"/>
    </source>
</evidence>
<dbReference type="GO" id="GO:0005524">
    <property type="term" value="F:ATP binding"/>
    <property type="evidence" value="ECO:0007669"/>
    <property type="project" value="UniProtKB-KW"/>
</dbReference>
<gene>
    <name evidence="4" type="ORF">SISSUDRAFT_992065</name>
</gene>
<dbReference type="PANTHER" id="PTHR48012">
    <property type="entry name" value="STERILE20-LIKE KINASE, ISOFORM B-RELATED"/>
    <property type="match status" value="1"/>
</dbReference>